<feature type="transmembrane region" description="Helical" evidence="6">
    <location>
        <begin position="353"/>
        <end position="372"/>
    </location>
</feature>
<feature type="transmembrane region" description="Helical" evidence="6">
    <location>
        <begin position="146"/>
        <end position="166"/>
    </location>
</feature>
<evidence type="ECO:0000256" key="5">
    <source>
        <dbReference type="SAM" id="MobiDB-lite"/>
    </source>
</evidence>
<dbReference type="Gene3D" id="1.20.1250.20">
    <property type="entry name" value="MFS general substrate transporter like domains"/>
    <property type="match status" value="2"/>
</dbReference>
<evidence type="ECO:0000313" key="8">
    <source>
        <dbReference type="EMBL" id="GAA2424436.1"/>
    </source>
</evidence>
<feature type="region of interest" description="Disordered" evidence="5">
    <location>
        <begin position="461"/>
        <end position="488"/>
    </location>
</feature>
<comment type="caution">
    <text evidence="8">The sequence shown here is derived from an EMBL/GenBank/DDBJ whole genome shotgun (WGS) entry which is preliminary data.</text>
</comment>
<dbReference type="Pfam" id="PF07690">
    <property type="entry name" value="MFS_1"/>
    <property type="match status" value="1"/>
</dbReference>
<reference evidence="8 9" key="1">
    <citation type="journal article" date="2019" name="Int. J. Syst. Evol. Microbiol.">
        <title>The Global Catalogue of Microorganisms (GCM) 10K type strain sequencing project: providing services to taxonomists for standard genome sequencing and annotation.</title>
        <authorList>
            <consortium name="The Broad Institute Genomics Platform"/>
            <consortium name="The Broad Institute Genome Sequencing Center for Infectious Disease"/>
            <person name="Wu L."/>
            <person name="Ma J."/>
        </authorList>
    </citation>
    <scope>NUCLEOTIDE SEQUENCE [LARGE SCALE GENOMIC DNA]</scope>
    <source>
        <strain evidence="8 9">JCM 6922</strain>
    </source>
</reference>
<dbReference type="SUPFAM" id="SSF103473">
    <property type="entry name" value="MFS general substrate transporter"/>
    <property type="match status" value="1"/>
</dbReference>
<dbReference type="CDD" id="cd17393">
    <property type="entry name" value="MFS_MosC_like"/>
    <property type="match status" value="1"/>
</dbReference>
<keyword evidence="9" id="KW-1185">Reference proteome</keyword>
<proteinExistence type="predicted"/>
<evidence type="ECO:0000256" key="2">
    <source>
        <dbReference type="ARBA" id="ARBA00022692"/>
    </source>
</evidence>
<feature type="transmembrane region" description="Helical" evidence="6">
    <location>
        <begin position="83"/>
        <end position="99"/>
    </location>
</feature>
<feature type="transmembrane region" description="Helical" evidence="6">
    <location>
        <begin position="378"/>
        <end position="399"/>
    </location>
</feature>
<evidence type="ECO:0000256" key="4">
    <source>
        <dbReference type="ARBA" id="ARBA00023136"/>
    </source>
</evidence>
<dbReference type="InterPro" id="IPR011701">
    <property type="entry name" value="MFS"/>
</dbReference>
<evidence type="ECO:0000256" key="1">
    <source>
        <dbReference type="ARBA" id="ARBA00004651"/>
    </source>
</evidence>
<feature type="transmembrane region" description="Helical" evidence="6">
    <location>
        <begin position="411"/>
        <end position="432"/>
    </location>
</feature>
<dbReference type="PROSITE" id="PS50850">
    <property type="entry name" value="MFS"/>
    <property type="match status" value="1"/>
</dbReference>
<sequence>MVGRTAGPRERTRPAHLHRGFCLAGRARVTNPVDRCRSGHSHDASTAPQATSHRRGCNPLDNDSALEESSGVIDSAVRRRRRALFVFFLIPGLSMSSWVTRTPDVRDRLGASTGEMGLILFGLSVGSMLGILSSGPLVSRFGPRSVIGAGTTLIVLSMLLIGTGTAASSAPAVTAGLLLLGAGIGGGEVALNVEGAEVERLTRRTVLPALHGFFSLGTVIGACAGIVCTAVAVPVPWHLAAVALTSAALFAHAHRAIPTGNGGTRGTAEHTGDGAKRPRPAVWKDRRLLLIGGIVLTMALAEGAANDWLPLLMVDGHDMDPALGSAVYAGFAAAMATGRFGGGYFIDRFGRALVVRASALSAALGLAAVVFVDTPVLAGAAVLLWGLGASLGFPLALSAAGDSGPHSAARVGLVATIGYVAFLVGPPGLGFLGDHYGLRTAMTVVLVLVVAAVFLAPAAGPRRPAPTRPLPQQPPAPPSEEPRRHPYR</sequence>
<protein>
    <submittedName>
        <fullName evidence="8">MFS transporter</fullName>
    </submittedName>
</protein>
<dbReference type="PANTHER" id="PTHR23514:SF13">
    <property type="entry name" value="INNER MEMBRANE PROTEIN YBJJ"/>
    <property type="match status" value="1"/>
</dbReference>
<keyword evidence="2 6" id="KW-0812">Transmembrane</keyword>
<dbReference type="InterPro" id="IPR036259">
    <property type="entry name" value="MFS_trans_sf"/>
</dbReference>
<evidence type="ECO:0000313" key="9">
    <source>
        <dbReference type="Proteomes" id="UP001500460"/>
    </source>
</evidence>
<accession>A0ABN3JA53</accession>
<feature type="transmembrane region" description="Helical" evidence="6">
    <location>
        <begin position="212"/>
        <end position="233"/>
    </location>
</feature>
<feature type="domain" description="Major facilitator superfamily (MFS) profile" evidence="7">
    <location>
        <begin position="80"/>
        <end position="464"/>
    </location>
</feature>
<feature type="transmembrane region" description="Helical" evidence="6">
    <location>
        <begin position="325"/>
        <end position="346"/>
    </location>
</feature>
<feature type="compositionally biased region" description="Pro residues" evidence="5">
    <location>
        <begin position="463"/>
        <end position="479"/>
    </location>
</feature>
<dbReference type="InterPro" id="IPR051788">
    <property type="entry name" value="MFS_Transporter"/>
</dbReference>
<keyword evidence="3 6" id="KW-1133">Transmembrane helix</keyword>
<dbReference type="InterPro" id="IPR020846">
    <property type="entry name" value="MFS_dom"/>
</dbReference>
<feature type="transmembrane region" description="Helical" evidence="6">
    <location>
        <begin position="172"/>
        <end position="191"/>
    </location>
</feature>
<dbReference type="Proteomes" id="UP001500460">
    <property type="component" value="Unassembled WGS sequence"/>
</dbReference>
<comment type="subcellular location">
    <subcellularLocation>
        <location evidence="1">Cell membrane</location>
        <topology evidence="1">Multi-pass membrane protein</topology>
    </subcellularLocation>
</comment>
<evidence type="ECO:0000256" key="3">
    <source>
        <dbReference type="ARBA" id="ARBA00022989"/>
    </source>
</evidence>
<feature type="transmembrane region" description="Helical" evidence="6">
    <location>
        <begin position="438"/>
        <end position="459"/>
    </location>
</feature>
<evidence type="ECO:0000256" key="6">
    <source>
        <dbReference type="SAM" id="Phobius"/>
    </source>
</evidence>
<dbReference type="EMBL" id="BAAATK010000004">
    <property type="protein sequence ID" value="GAA2424436.1"/>
    <property type="molecule type" value="Genomic_DNA"/>
</dbReference>
<feature type="transmembrane region" description="Helical" evidence="6">
    <location>
        <begin position="287"/>
        <end position="305"/>
    </location>
</feature>
<feature type="transmembrane region" description="Helical" evidence="6">
    <location>
        <begin position="239"/>
        <end position="257"/>
    </location>
</feature>
<feature type="compositionally biased region" description="Basic and acidic residues" evidence="5">
    <location>
        <begin position="34"/>
        <end position="43"/>
    </location>
</feature>
<gene>
    <name evidence="8" type="ORF">GCM10010421_08650</name>
</gene>
<organism evidence="8 9">
    <name type="scientific">Streptomyces glaucus</name>
    <dbReference type="NCBI Taxonomy" id="284029"/>
    <lineage>
        <taxon>Bacteria</taxon>
        <taxon>Bacillati</taxon>
        <taxon>Actinomycetota</taxon>
        <taxon>Actinomycetes</taxon>
        <taxon>Kitasatosporales</taxon>
        <taxon>Streptomycetaceae</taxon>
        <taxon>Streptomyces</taxon>
    </lineage>
</organism>
<feature type="region of interest" description="Disordered" evidence="5">
    <location>
        <begin position="34"/>
        <end position="62"/>
    </location>
</feature>
<evidence type="ECO:0000259" key="7">
    <source>
        <dbReference type="PROSITE" id="PS50850"/>
    </source>
</evidence>
<keyword evidence="4 6" id="KW-0472">Membrane</keyword>
<dbReference type="PANTHER" id="PTHR23514">
    <property type="entry name" value="BYPASS OF STOP CODON PROTEIN 6"/>
    <property type="match status" value="1"/>
</dbReference>
<feature type="transmembrane region" description="Helical" evidence="6">
    <location>
        <begin position="119"/>
        <end position="139"/>
    </location>
</feature>
<name>A0ABN3JA53_9ACTN</name>